<dbReference type="GO" id="GO:0005840">
    <property type="term" value="C:ribosome"/>
    <property type="evidence" value="ECO:0007669"/>
    <property type="project" value="UniProtKB-KW"/>
</dbReference>
<dbReference type="PANTHER" id="PTHR33398:SF1">
    <property type="entry name" value="SMALL RIBOSOMAL SUBUNIT PROTEIN BS20C"/>
    <property type="match status" value="1"/>
</dbReference>
<comment type="caution">
    <text evidence="9">The sequence shown here is derived from an EMBL/GenBank/DDBJ whole genome shotgun (WGS) entry which is preliminary data.</text>
</comment>
<dbReference type="PANTHER" id="PTHR33398">
    <property type="entry name" value="30S RIBOSOMAL PROTEIN S20"/>
    <property type="match status" value="1"/>
</dbReference>
<dbReference type="Gene3D" id="1.20.58.110">
    <property type="entry name" value="Ribosomal protein S20"/>
    <property type="match status" value="1"/>
</dbReference>
<gene>
    <name evidence="8" type="primary">rpsT</name>
    <name evidence="9" type="ORF">JI741_28335</name>
</gene>
<sequence length="84" mass="9797">MANHKSAEKRIRANEVKRVRNRYQHKTTRTFIKKLRTTTVKTDALALLKEVSSMIDKLAKKNIIHWKKAANQKSKLSRLVNKLA</sequence>
<keyword evidence="10" id="KW-1185">Reference proteome</keyword>
<comment type="similarity">
    <text evidence="2 8">Belongs to the bacterial ribosomal protein bS20 family.</text>
</comment>
<keyword evidence="4 8" id="KW-0694">RNA-binding</keyword>
<evidence type="ECO:0000313" key="10">
    <source>
        <dbReference type="Proteomes" id="UP000613030"/>
    </source>
</evidence>
<dbReference type="SUPFAM" id="SSF46992">
    <property type="entry name" value="Ribosomal protein S20"/>
    <property type="match status" value="1"/>
</dbReference>
<keyword evidence="6 8" id="KW-0687">Ribonucleoprotein</keyword>
<name>A0ABS1L0X4_9BACT</name>
<evidence type="ECO:0000256" key="1">
    <source>
        <dbReference type="ARBA" id="ARBA00003134"/>
    </source>
</evidence>
<dbReference type="NCBIfam" id="TIGR00029">
    <property type="entry name" value="S20"/>
    <property type="match status" value="1"/>
</dbReference>
<evidence type="ECO:0000256" key="2">
    <source>
        <dbReference type="ARBA" id="ARBA00007634"/>
    </source>
</evidence>
<organism evidence="9 10">
    <name type="scientific">Chryseolinea lacunae</name>
    <dbReference type="NCBI Taxonomy" id="2801331"/>
    <lineage>
        <taxon>Bacteria</taxon>
        <taxon>Pseudomonadati</taxon>
        <taxon>Bacteroidota</taxon>
        <taxon>Cytophagia</taxon>
        <taxon>Cytophagales</taxon>
        <taxon>Fulvivirgaceae</taxon>
        <taxon>Chryseolinea</taxon>
    </lineage>
</organism>
<evidence type="ECO:0000256" key="3">
    <source>
        <dbReference type="ARBA" id="ARBA00022730"/>
    </source>
</evidence>
<reference evidence="9 10" key="1">
    <citation type="submission" date="2021-01" db="EMBL/GenBank/DDBJ databases">
        <title>Chryseolinea sp. Jin1 Genome sequencing and assembly.</title>
        <authorList>
            <person name="Kim I."/>
        </authorList>
    </citation>
    <scope>NUCLEOTIDE SEQUENCE [LARGE SCALE GENOMIC DNA]</scope>
    <source>
        <strain evidence="9 10">Jin1</strain>
    </source>
</reference>
<evidence type="ECO:0000256" key="6">
    <source>
        <dbReference type="ARBA" id="ARBA00023274"/>
    </source>
</evidence>
<comment type="function">
    <text evidence="1 8">Binds directly to 16S ribosomal RNA.</text>
</comment>
<dbReference type="Pfam" id="PF01649">
    <property type="entry name" value="Ribosomal_S20p"/>
    <property type="match status" value="1"/>
</dbReference>
<accession>A0ABS1L0X4</accession>
<dbReference type="Proteomes" id="UP000613030">
    <property type="component" value="Unassembled WGS sequence"/>
</dbReference>
<dbReference type="HAMAP" id="MF_00500">
    <property type="entry name" value="Ribosomal_bS20"/>
    <property type="match status" value="1"/>
</dbReference>
<protein>
    <recommendedName>
        <fullName evidence="7 8">Small ribosomal subunit protein bS20</fullName>
    </recommendedName>
</protein>
<dbReference type="RefSeq" id="WP_202015455.1">
    <property type="nucleotide sequence ID" value="NZ_JAERRB010000014.1"/>
</dbReference>
<evidence type="ECO:0000256" key="4">
    <source>
        <dbReference type="ARBA" id="ARBA00022884"/>
    </source>
</evidence>
<proteinExistence type="inferred from homology"/>
<keyword evidence="3 8" id="KW-0699">rRNA-binding</keyword>
<evidence type="ECO:0000256" key="7">
    <source>
        <dbReference type="ARBA" id="ARBA00035136"/>
    </source>
</evidence>
<evidence type="ECO:0000256" key="5">
    <source>
        <dbReference type="ARBA" id="ARBA00022980"/>
    </source>
</evidence>
<dbReference type="InterPro" id="IPR036510">
    <property type="entry name" value="Ribosomal_bS20_sf"/>
</dbReference>
<evidence type="ECO:0000256" key="8">
    <source>
        <dbReference type="HAMAP-Rule" id="MF_00500"/>
    </source>
</evidence>
<evidence type="ECO:0000313" key="9">
    <source>
        <dbReference type="EMBL" id="MBL0745172.1"/>
    </source>
</evidence>
<keyword evidence="5 8" id="KW-0689">Ribosomal protein</keyword>
<dbReference type="EMBL" id="JAERRB010000014">
    <property type="protein sequence ID" value="MBL0745172.1"/>
    <property type="molecule type" value="Genomic_DNA"/>
</dbReference>
<dbReference type="InterPro" id="IPR002583">
    <property type="entry name" value="Ribosomal_bS20"/>
</dbReference>